<dbReference type="EMBL" id="UINC01193323">
    <property type="protein sequence ID" value="SVE08887.1"/>
    <property type="molecule type" value="Genomic_DNA"/>
</dbReference>
<gene>
    <name evidence="2" type="ORF">METZ01_LOCUS461741</name>
</gene>
<keyword evidence="1" id="KW-0175">Coiled coil</keyword>
<name>A0A383AM39_9ZZZZ</name>
<dbReference type="PROSITE" id="PS51257">
    <property type="entry name" value="PROKAR_LIPOPROTEIN"/>
    <property type="match status" value="1"/>
</dbReference>
<sequence length="122" mass="13933">MNNRSYLIATSTVALLAMACFTLSPKGSAQAKRVFGSFYIPLFSAQKTAQTAGDYLTNQTTPRETLLRENKELKRQNEILELKLRHISILSRENRTLRQQLKMQPEPGWNPRLTRIVGRDPS</sequence>
<feature type="coiled-coil region" evidence="1">
    <location>
        <begin position="63"/>
        <end position="90"/>
    </location>
</feature>
<feature type="non-terminal residue" evidence="2">
    <location>
        <position position="122"/>
    </location>
</feature>
<organism evidence="2">
    <name type="scientific">marine metagenome</name>
    <dbReference type="NCBI Taxonomy" id="408172"/>
    <lineage>
        <taxon>unclassified sequences</taxon>
        <taxon>metagenomes</taxon>
        <taxon>ecological metagenomes</taxon>
    </lineage>
</organism>
<protein>
    <submittedName>
        <fullName evidence="2">Uncharacterized protein</fullName>
    </submittedName>
</protein>
<evidence type="ECO:0000256" key="1">
    <source>
        <dbReference type="SAM" id="Coils"/>
    </source>
</evidence>
<evidence type="ECO:0000313" key="2">
    <source>
        <dbReference type="EMBL" id="SVE08887.1"/>
    </source>
</evidence>
<accession>A0A383AM39</accession>
<dbReference type="AlphaFoldDB" id="A0A383AM39"/>
<reference evidence="2" key="1">
    <citation type="submission" date="2018-05" db="EMBL/GenBank/DDBJ databases">
        <authorList>
            <person name="Lanie J.A."/>
            <person name="Ng W.-L."/>
            <person name="Kazmierczak K.M."/>
            <person name="Andrzejewski T.M."/>
            <person name="Davidsen T.M."/>
            <person name="Wayne K.J."/>
            <person name="Tettelin H."/>
            <person name="Glass J.I."/>
            <person name="Rusch D."/>
            <person name="Podicherti R."/>
            <person name="Tsui H.-C.T."/>
            <person name="Winkler M.E."/>
        </authorList>
    </citation>
    <scope>NUCLEOTIDE SEQUENCE</scope>
</reference>
<proteinExistence type="predicted"/>